<keyword evidence="3" id="KW-0472">Membrane</keyword>
<dbReference type="PANTHER" id="PTHR32305:SF15">
    <property type="entry name" value="PROTEIN RHSA-RELATED"/>
    <property type="match status" value="1"/>
</dbReference>
<dbReference type="Pfam" id="PF25023">
    <property type="entry name" value="TEN_YD-shell"/>
    <property type="match status" value="1"/>
</dbReference>
<accession>A0A562ISW5</accession>
<evidence type="ECO:0000313" key="5">
    <source>
        <dbReference type="EMBL" id="TWH73930.1"/>
    </source>
</evidence>
<dbReference type="InterPro" id="IPR022385">
    <property type="entry name" value="Rhs_assc_core"/>
</dbReference>
<feature type="domain" description="Teneurin-like YD-shell" evidence="4">
    <location>
        <begin position="442"/>
        <end position="555"/>
    </location>
</feature>
<organism evidence="5 6">
    <name type="scientific">Modestobacter roseus</name>
    <dbReference type="NCBI Taxonomy" id="1181884"/>
    <lineage>
        <taxon>Bacteria</taxon>
        <taxon>Bacillati</taxon>
        <taxon>Actinomycetota</taxon>
        <taxon>Actinomycetes</taxon>
        <taxon>Geodermatophilales</taxon>
        <taxon>Geodermatophilaceae</taxon>
        <taxon>Modestobacter</taxon>
    </lineage>
</organism>
<dbReference type="RefSeq" id="WP_153360259.1">
    <property type="nucleotide sequence ID" value="NZ_ML762492.1"/>
</dbReference>
<evidence type="ECO:0000313" key="6">
    <source>
        <dbReference type="Proteomes" id="UP000321490"/>
    </source>
</evidence>
<name>A0A562ISW5_9ACTN</name>
<dbReference type="Proteomes" id="UP000321490">
    <property type="component" value="Unassembled WGS sequence"/>
</dbReference>
<keyword evidence="1" id="KW-0677">Repeat</keyword>
<keyword evidence="3" id="KW-0812">Transmembrane</keyword>
<dbReference type="InterPro" id="IPR056823">
    <property type="entry name" value="TEN-like_YD-shell"/>
</dbReference>
<dbReference type="AlphaFoldDB" id="A0A562ISW5"/>
<evidence type="ECO:0000256" key="3">
    <source>
        <dbReference type="SAM" id="Phobius"/>
    </source>
</evidence>
<proteinExistence type="predicted"/>
<dbReference type="NCBIfam" id="TIGR03696">
    <property type="entry name" value="Rhs_assc_core"/>
    <property type="match status" value="1"/>
</dbReference>
<dbReference type="Pfam" id="PF05593">
    <property type="entry name" value="RHS_repeat"/>
    <property type="match status" value="2"/>
</dbReference>
<feature type="compositionally biased region" description="Low complexity" evidence="2">
    <location>
        <begin position="400"/>
        <end position="412"/>
    </location>
</feature>
<reference evidence="5 6" key="1">
    <citation type="submission" date="2019-07" db="EMBL/GenBank/DDBJ databases">
        <title>R&amp;d 2014.</title>
        <authorList>
            <person name="Klenk H.-P."/>
        </authorList>
    </citation>
    <scope>NUCLEOTIDE SEQUENCE [LARGE SCALE GENOMIC DNA]</scope>
    <source>
        <strain evidence="5 6">DSM 45764</strain>
    </source>
</reference>
<dbReference type="InterPro" id="IPR031325">
    <property type="entry name" value="RHS_repeat"/>
</dbReference>
<dbReference type="Gene3D" id="2.180.10.10">
    <property type="entry name" value="RHS repeat-associated core"/>
    <property type="match status" value="1"/>
</dbReference>
<dbReference type="PANTHER" id="PTHR32305">
    <property type="match status" value="1"/>
</dbReference>
<comment type="caution">
    <text evidence="5">The sequence shown here is derived from an EMBL/GenBank/DDBJ whole genome shotgun (WGS) entry which is preliminary data.</text>
</comment>
<protein>
    <submittedName>
        <fullName evidence="5">RHS repeat-associated protein</fullName>
    </submittedName>
</protein>
<keyword evidence="3" id="KW-1133">Transmembrane helix</keyword>
<gene>
    <name evidence="5" type="ORF">JD78_02459</name>
</gene>
<feature type="transmembrane region" description="Helical" evidence="3">
    <location>
        <begin position="579"/>
        <end position="605"/>
    </location>
</feature>
<sequence length="641" mass="66187">MATGGAPSATKTGVLCEERDALYTPGASAAATTAHRTAYRYDTAGQLATMIPPGTTADGATTTGRGVQTYTWDALSRLTSLTDGNGKETRYGYDRLDRVAWTRHDDGSTESRYITGDGPLRSVAEYNPAGTQTRYTQYNRHAQLVDRIQSIEAPEGDTYLDYDGLGLLVGYQDTGGQITYGYNTANQLTSIAEPGGTCSGQSYTSPGAASTKCILFRVDDDGQRTGVRYPGGATQTWTLDGSGRPTNIKGTAAGSTRLDLTLVYTDPTVPATAENPTKDTGLVTSIRDAVTARTTAYSYDALDRLTIANTTPTAGGASVDYEAFCYDAAGNRTRSYTAAGATCTTANPAQQLSYDAANQLTGATGSGLTGSGFSYDGNGNQTTAKSSPGRTVAYNDRDQAVTTTPTGGTAVTSGYAGTGNNDRVTAGNTTFGLSPLSPAPAWSAASGSGTWTVRDPQGTLIAVRQGSITNPNGATSYYPFTDQVDAVRTLVTTTGTVAAAYTYSAYGATKTSTGSYAATNPYRYGQGYTDTNSGLIKLGARYYDPTHGRFTQTDPSGQEANDYLYAAGNPCNRSDPTGLISSCALSILGVIGAGSATAVALAGIAASGGISALAFAGLVAEYGVSSIFGTFAIASVIDSCF</sequence>
<dbReference type="InterPro" id="IPR050708">
    <property type="entry name" value="T6SS_VgrG/RHS"/>
</dbReference>
<dbReference type="InterPro" id="IPR006530">
    <property type="entry name" value="YD"/>
</dbReference>
<dbReference type="OrthoDB" id="291011at2"/>
<keyword evidence="6" id="KW-1185">Reference proteome</keyword>
<evidence type="ECO:0000256" key="2">
    <source>
        <dbReference type="SAM" id="MobiDB-lite"/>
    </source>
</evidence>
<evidence type="ECO:0000259" key="4">
    <source>
        <dbReference type="Pfam" id="PF25023"/>
    </source>
</evidence>
<dbReference type="NCBIfam" id="TIGR01643">
    <property type="entry name" value="YD_repeat_2x"/>
    <property type="match status" value="1"/>
</dbReference>
<feature type="region of interest" description="Disordered" evidence="2">
    <location>
        <begin position="400"/>
        <end position="421"/>
    </location>
</feature>
<evidence type="ECO:0000256" key="1">
    <source>
        <dbReference type="ARBA" id="ARBA00022737"/>
    </source>
</evidence>
<feature type="transmembrane region" description="Helical" evidence="3">
    <location>
        <begin position="612"/>
        <end position="637"/>
    </location>
</feature>
<dbReference type="EMBL" id="VLKF01000001">
    <property type="protein sequence ID" value="TWH73930.1"/>
    <property type="molecule type" value="Genomic_DNA"/>
</dbReference>